<gene>
    <name evidence="1" type="ORF">C2G38_2035934</name>
</gene>
<dbReference type="STRING" id="44941.A0A397VCZ2"/>
<evidence type="ECO:0000313" key="1">
    <source>
        <dbReference type="EMBL" id="RIB19608.1"/>
    </source>
</evidence>
<evidence type="ECO:0000313" key="2">
    <source>
        <dbReference type="Proteomes" id="UP000266673"/>
    </source>
</evidence>
<accession>A0A397VCZ2</accession>
<sequence>MDPGVFRSELIFYMPETMFTLRNSRHNLDLELGQELDDSDFTDISLENIYSGDEFNTDSQELDDSDYNNNSSENLYSDEFNTDIESNLDTTAAYQDLIQILFHPKFEKSYLTSNLQGLKRQRKQLPLMKIQSHMVPVNVRNTPLTIKDSTRVYFFSLIEHLQRILKNLFFSSQLYFGSGIFSKSCEELWEGDLWAESPLFGQSNLITAQGSFNCGDFVQYRSDSKMIEIGRIRSFIIVDKKIAVRIQ</sequence>
<reference evidence="1 2" key="1">
    <citation type="submission" date="2018-06" db="EMBL/GenBank/DDBJ databases">
        <title>Comparative genomics reveals the genomic features of Rhizophagus irregularis, R. cerebriforme, R. diaphanum and Gigaspora rosea, and their symbiotic lifestyle signature.</title>
        <authorList>
            <person name="Morin E."/>
            <person name="San Clemente H."/>
            <person name="Chen E.C.H."/>
            <person name="De La Providencia I."/>
            <person name="Hainaut M."/>
            <person name="Kuo A."/>
            <person name="Kohler A."/>
            <person name="Murat C."/>
            <person name="Tang N."/>
            <person name="Roy S."/>
            <person name="Loubradou J."/>
            <person name="Henrissat B."/>
            <person name="Grigoriev I.V."/>
            <person name="Corradi N."/>
            <person name="Roux C."/>
            <person name="Martin F.M."/>
        </authorList>
    </citation>
    <scope>NUCLEOTIDE SEQUENCE [LARGE SCALE GENOMIC DNA]</scope>
    <source>
        <strain evidence="1 2">DAOM 194757</strain>
    </source>
</reference>
<proteinExistence type="predicted"/>
<keyword evidence="2" id="KW-1185">Reference proteome</keyword>
<comment type="caution">
    <text evidence="1">The sequence shown here is derived from an EMBL/GenBank/DDBJ whole genome shotgun (WGS) entry which is preliminary data.</text>
</comment>
<organism evidence="1 2">
    <name type="scientific">Gigaspora rosea</name>
    <dbReference type="NCBI Taxonomy" id="44941"/>
    <lineage>
        <taxon>Eukaryota</taxon>
        <taxon>Fungi</taxon>
        <taxon>Fungi incertae sedis</taxon>
        <taxon>Mucoromycota</taxon>
        <taxon>Glomeromycotina</taxon>
        <taxon>Glomeromycetes</taxon>
        <taxon>Diversisporales</taxon>
        <taxon>Gigasporaceae</taxon>
        <taxon>Gigaspora</taxon>
    </lineage>
</organism>
<dbReference type="OrthoDB" id="2427080at2759"/>
<protein>
    <submittedName>
        <fullName evidence="1">Uncharacterized protein</fullName>
    </submittedName>
</protein>
<name>A0A397VCZ2_9GLOM</name>
<dbReference type="AlphaFoldDB" id="A0A397VCZ2"/>
<dbReference type="Proteomes" id="UP000266673">
    <property type="component" value="Unassembled WGS sequence"/>
</dbReference>
<dbReference type="EMBL" id="QKWP01000464">
    <property type="protein sequence ID" value="RIB19608.1"/>
    <property type="molecule type" value="Genomic_DNA"/>
</dbReference>